<dbReference type="PRINTS" id="PR00111">
    <property type="entry name" value="ABHYDROLASE"/>
</dbReference>
<dbReference type="EMBL" id="CAKJTJ010000035">
    <property type="protein sequence ID" value="CAG9623121.1"/>
    <property type="molecule type" value="Genomic_DNA"/>
</dbReference>
<protein>
    <submittedName>
        <fullName evidence="3">2-succinyl-6-hydroxy-2, 4-cyclohexadiene-1-carboxylate synthase</fullName>
        <ecNumber evidence="3">4.2.99.20</ecNumber>
    </submittedName>
</protein>
<keyword evidence="3" id="KW-0456">Lyase</keyword>
<evidence type="ECO:0000313" key="4">
    <source>
        <dbReference type="Proteomes" id="UP000789833"/>
    </source>
</evidence>
<keyword evidence="4" id="KW-1185">Reference proteome</keyword>
<dbReference type="InterPro" id="IPR029058">
    <property type="entry name" value="AB_hydrolase_fold"/>
</dbReference>
<evidence type="ECO:0000259" key="2">
    <source>
        <dbReference type="Pfam" id="PF00561"/>
    </source>
</evidence>
<dbReference type="PANTHER" id="PTHR43798">
    <property type="entry name" value="MONOACYLGLYCEROL LIPASE"/>
    <property type="match status" value="1"/>
</dbReference>
<dbReference type="InterPro" id="IPR000073">
    <property type="entry name" value="AB_hydrolase_1"/>
</dbReference>
<accession>A0ABM8YT65</accession>
<dbReference type="InterPro" id="IPR050266">
    <property type="entry name" value="AB_hydrolase_sf"/>
</dbReference>
<dbReference type="Proteomes" id="UP000789833">
    <property type="component" value="Unassembled WGS sequence"/>
</dbReference>
<evidence type="ECO:0000256" key="1">
    <source>
        <dbReference type="ARBA" id="ARBA00022801"/>
    </source>
</evidence>
<feature type="domain" description="AB hydrolase-1" evidence="2">
    <location>
        <begin position="22"/>
        <end position="121"/>
    </location>
</feature>
<evidence type="ECO:0000313" key="3">
    <source>
        <dbReference type="EMBL" id="CAG9623121.1"/>
    </source>
</evidence>
<proteinExistence type="predicted"/>
<sequence length="163" mass="18518">MNIKLNNGETLSYLKRQGGGHVVLLIHGNMASSVQYDLLLEKMDSIFTIYAVDLRGYGNSTYHKSINSMRDFSEDLKQFVDQLDLKKVYLIGWSNGGGVAMQFATDYPEHVNKMVLLSSMSTRGYPAFTADGERIHLRDQLVTAPKYHIFSVHQIFLKRRAIV</sequence>
<reference evidence="3 4" key="1">
    <citation type="submission" date="2021-10" db="EMBL/GenBank/DDBJ databases">
        <authorList>
            <person name="Criscuolo A."/>
        </authorList>
    </citation>
    <scope>NUCLEOTIDE SEQUENCE [LARGE SCALE GENOMIC DNA]</scope>
    <source>
        <strain evidence="4">CIP 111883</strain>
    </source>
</reference>
<dbReference type="RefSeq" id="WP_230504273.1">
    <property type="nucleotide sequence ID" value="NZ_CAKJTJ010000035.1"/>
</dbReference>
<gene>
    <name evidence="3" type="primary">menH_6</name>
    <name evidence="3" type="ORF">BACCIP111883_03917</name>
</gene>
<comment type="caution">
    <text evidence="3">The sequence shown here is derived from an EMBL/GenBank/DDBJ whole genome shotgun (WGS) entry which is preliminary data.</text>
</comment>
<dbReference type="GO" id="GO:0070205">
    <property type="term" value="F:2-succinyl-6-hydroxy-2,4-cyclohexadiene-1-carboxylate synthase activity"/>
    <property type="evidence" value="ECO:0007669"/>
    <property type="project" value="UniProtKB-EC"/>
</dbReference>
<dbReference type="SUPFAM" id="SSF53474">
    <property type="entry name" value="alpha/beta-Hydrolases"/>
    <property type="match status" value="1"/>
</dbReference>
<organism evidence="3 4">
    <name type="scientific">Sutcliffiella rhizosphaerae</name>
    <dbReference type="NCBI Taxonomy" id="2880967"/>
    <lineage>
        <taxon>Bacteria</taxon>
        <taxon>Bacillati</taxon>
        <taxon>Bacillota</taxon>
        <taxon>Bacilli</taxon>
        <taxon>Bacillales</taxon>
        <taxon>Bacillaceae</taxon>
        <taxon>Sutcliffiella</taxon>
    </lineage>
</organism>
<name>A0ABM8YT65_9BACI</name>
<dbReference type="PANTHER" id="PTHR43798:SF31">
    <property type="entry name" value="AB HYDROLASE SUPERFAMILY PROTEIN YCLE"/>
    <property type="match status" value="1"/>
</dbReference>
<dbReference type="EC" id="4.2.99.20" evidence="3"/>
<keyword evidence="1" id="KW-0378">Hydrolase</keyword>
<dbReference type="Gene3D" id="3.40.50.1820">
    <property type="entry name" value="alpha/beta hydrolase"/>
    <property type="match status" value="1"/>
</dbReference>
<dbReference type="Pfam" id="PF00561">
    <property type="entry name" value="Abhydrolase_1"/>
    <property type="match status" value="1"/>
</dbReference>